<name>A0A3D2X9M9_9FIRM</name>
<dbReference type="PANTHER" id="PTHR21039:SF0">
    <property type="entry name" value="HISTIDINOL-PHOSPHATASE"/>
    <property type="match status" value="1"/>
</dbReference>
<evidence type="ECO:0000256" key="7">
    <source>
        <dbReference type="ARBA" id="ARBA00049158"/>
    </source>
</evidence>
<evidence type="ECO:0000313" key="10">
    <source>
        <dbReference type="EMBL" id="HCL03849.1"/>
    </source>
</evidence>
<dbReference type="EC" id="3.1.3.15" evidence="3 8"/>
<evidence type="ECO:0000256" key="3">
    <source>
        <dbReference type="ARBA" id="ARBA00013085"/>
    </source>
</evidence>
<accession>A0A3D2X9M9</accession>
<comment type="similarity">
    <text evidence="2 8">Belongs to the PHP hydrolase family. HisK subfamily.</text>
</comment>
<keyword evidence="6 8" id="KW-0368">Histidine biosynthesis</keyword>
<evidence type="ECO:0000313" key="11">
    <source>
        <dbReference type="Proteomes" id="UP000262969"/>
    </source>
</evidence>
<evidence type="ECO:0000256" key="2">
    <source>
        <dbReference type="ARBA" id="ARBA00009152"/>
    </source>
</evidence>
<dbReference type="InterPro" id="IPR004013">
    <property type="entry name" value="PHP_dom"/>
</dbReference>
<comment type="pathway">
    <text evidence="1 8">Amino-acid biosynthesis; L-histidine biosynthesis; L-histidine from 5-phospho-alpha-D-ribose 1-diphosphate: step 8/9.</text>
</comment>
<comment type="catalytic activity">
    <reaction evidence="7 8">
        <text>L-histidinol phosphate + H2O = L-histidinol + phosphate</text>
        <dbReference type="Rhea" id="RHEA:14465"/>
        <dbReference type="ChEBI" id="CHEBI:15377"/>
        <dbReference type="ChEBI" id="CHEBI:43474"/>
        <dbReference type="ChEBI" id="CHEBI:57699"/>
        <dbReference type="ChEBI" id="CHEBI:57980"/>
        <dbReference type="EC" id="3.1.3.15"/>
    </reaction>
</comment>
<dbReference type="PANTHER" id="PTHR21039">
    <property type="entry name" value="HISTIDINOL PHOSPHATASE-RELATED"/>
    <property type="match status" value="1"/>
</dbReference>
<gene>
    <name evidence="10" type="ORF">DHW61_15825</name>
</gene>
<reference evidence="10 11" key="1">
    <citation type="journal article" date="2018" name="Nat. Biotechnol.">
        <title>A standardized bacterial taxonomy based on genome phylogeny substantially revises the tree of life.</title>
        <authorList>
            <person name="Parks D.H."/>
            <person name="Chuvochina M."/>
            <person name="Waite D.W."/>
            <person name="Rinke C."/>
            <person name="Skarshewski A."/>
            <person name="Chaumeil P.A."/>
            <person name="Hugenholtz P."/>
        </authorList>
    </citation>
    <scope>NUCLEOTIDE SEQUENCE [LARGE SCALE GENOMIC DNA]</scope>
    <source>
        <strain evidence="10">UBA11728</strain>
    </source>
</reference>
<proteinExistence type="inferred from homology"/>
<dbReference type="Pfam" id="PF02811">
    <property type="entry name" value="PHP"/>
    <property type="match status" value="1"/>
</dbReference>
<dbReference type="GO" id="GO:0000105">
    <property type="term" value="P:L-histidine biosynthetic process"/>
    <property type="evidence" value="ECO:0007669"/>
    <property type="project" value="UniProtKB-UniRule"/>
</dbReference>
<sequence>MVDGHIHIERGEYTHEWVNQFVIKAVEKQLDEIWLLEHCYRFEEFVPMYDSVCAYSDYIDTWFHRNAGVLKLENYLSLIKQIRNNQFPVKIKFGLEICYFKEFEDLVVELTKGKDFDFLLGSVHFVDDFAFDHKAEHWNGINVDEIYHRYFETSISLAQSCIYDGIAHPDSIKLFGQKPSYSLTDYYDSLAKELSKNNMYAEQNSGVFRRCPNTATLGMDEEMLKIMKNNNVKIITASDAHCPEDVGDRILELNNCLINS</sequence>
<dbReference type="Proteomes" id="UP000262969">
    <property type="component" value="Unassembled WGS sequence"/>
</dbReference>
<keyword evidence="4 8" id="KW-0028">Amino-acid biosynthesis</keyword>
<protein>
    <recommendedName>
        <fullName evidence="3 8">Histidinol-phosphatase</fullName>
        <shortName evidence="8">HolPase</shortName>
        <ecNumber evidence="3 8">3.1.3.15</ecNumber>
    </recommendedName>
</protein>
<dbReference type="EMBL" id="DPVV01000525">
    <property type="protein sequence ID" value="HCL03849.1"/>
    <property type="molecule type" value="Genomic_DNA"/>
</dbReference>
<evidence type="ECO:0000259" key="9">
    <source>
        <dbReference type="Pfam" id="PF02811"/>
    </source>
</evidence>
<dbReference type="Gene3D" id="3.20.20.140">
    <property type="entry name" value="Metal-dependent hydrolases"/>
    <property type="match status" value="1"/>
</dbReference>
<evidence type="ECO:0000256" key="8">
    <source>
        <dbReference type="RuleBase" id="RU366003"/>
    </source>
</evidence>
<keyword evidence="5 8" id="KW-0378">Hydrolase</keyword>
<dbReference type="GO" id="GO:0004401">
    <property type="term" value="F:histidinol-phosphatase activity"/>
    <property type="evidence" value="ECO:0007669"/>
    <property type="project" value="UniProtKB-UniRule"/>
</dbReference>
<dbReference type="UniPathway" id="UPA00031">
    <property type="reaction ID" value="UER00013"/>
</dbReference>
<comment type="caution">
    <text evidence="10">The sequence shown here is derived from an EMBL/GenBank/DDBJ whole genome shotgun (WGS) entry which is preliminary data.</text>
</comment>
<evidence type="ECO:0000256" key="4">
    <source>
        <dbReference type="ARBA" id="ARBA00022605"/>
    </source>
</evidence>
<dbReference type="InterPro" id="IPR010140">
    <property type="entry name" value="Histidinol_P_phosphatase_HisJ"/>
</dbReference>
<dbReference type="GO" id="GO:0005737">
    <property type="term" value="C:cytoplasm"/>
    <property type="evidence" value="ECO:0007669"/>
    <property type="project" value="TreeGrafter"/>
</dbReference>
<dbReference type="SUPFAM" id="SSF89550">
    <property type="entry name" value="PHP domain-like"/>
    <property type="match status" value="1"/>
</dbReference>
<organism evidence="10 11">
    <name type="scientific">Lachnoclostridium phytofermentans</name>
    <dbReference type="NCBI Taxonomy" id="66219"/>
    <lineage>
        <taxon>Bacteria</taxon>
        <taxon>Bacillati</taxon>
        <taxon>Bacillota</taxon>
        <taxon>Clostridia</taxon>
        <taxon>Lachnospirales</taxon>
        <taxon>Lachnospiraceae</taxon>
    </lineage>
</organism>
<dbReference type="InterPro" id="IPR016195">
    <property type="entry name" value="Pol/histidinol_Pase-like"/>
</dbReference>
<evidence type="ECO:0000256" key="6">
    <source>
        <dbReference type="ARBA" id="ARBA00023102"/>
    </source>
</evidence>
<evidence type="ECO:0000256" key="1">
    <source>
        <dbReference type="ARBA" id="ARBA00004970"/>
    </source>
</evidence>
<dbReference type="AlphaFoldDB" id="A0A3D2X9M9"/>
<feature type="domain" description="PHP" evidence="9">
    <location>
        <begin position="5"/>
        <end position="205"/>
    </location>
</feature>
<evidence type="ECO:0000256" key="5">
    <source>
        <dbReference type="ARBA" id="ARBA00022801"/>
    </source>
</evidence>